<dbReference type="AlphaFoldDB" id="A0A6N7W593"/>
<dbReference type="Pfam" id="PF09684">
    <property type="entry name" value="Tail_P2_I"/>
    <property type="match status" value="1"/>
</dbReference>
<organism evidence="1 2">
    <name type="scientific">Eisenbergiella porci</name>
    <dbReference type="NCBI Taxonomy" id="2652274"/>
    <lineage>
        <taxon>Bacteria</taxon>
        <taxon>Bacillati</taxon>
        <taxon>Bacillota</taxon>
        <taxon>Clostridia</taxon>
        <taxon>Lachnospirales</taxon>
        <taxon>Lachnospiraceae</taxon>
        <taxon>Eisenbergiella</taxon>
    </lineage>
</organism>
<gene>
    <name evidence="1" type="ORF">FYJ45_19675</name>
</gene>
<accession>A0A6N7W593</accession>
<keyword evidence="2" id="KW-1185">Reference proteome</keyword>
<dbReference type="NCBIfam" id="TIGR01634">
    <property type="entry name" value="tail_P2_I"/>
    <property type="match status" value="1"/>
</dbReference>
<name>A0A6N7W593_9FIRM</name>
<dbReference type="EMBL" id="VUMI01000038">
    <property type="protein sequence ID" value="MSS90416.1"/>
    <property type="molecule type" value="Genomic_DNA"/>
</dbReference>
<dbReference type="RefSeq" id="WP_154466865.1">
    <property type="nucleotide sequence ID" value="NZ_VUMI01000038.1"/>
</dbReference>
<sequence length="215" mass="24234">MGMKLDAVKMLKLLPAWMRDDDANQALAQAIDLLFSQPAGRISSLRTWDKIDELTNEELDELAWELDIDWWQSSWPIDRKRATVKVSDSVKEKRGTKWAVEQLVAAAFGVGEVMEWFEYGGDPYCFKVRTNATLTEDGMATFLSMIERVKSTRSHVEAIEIERMITQPLFAGCATRQWTTNVITDDFSQVRTVSATIASGAGNGNQYTKNTIKEG</sequence>
<evidence type="ECO:0000313" key="2">
    <source>
        <dbReference type="Proteomes" id="UP000436047"/>
    </source>
</evidence>
<comment type="caution">
    <text evidence="1">The sequence shown here is derived from an EMBL/GenBank/DDBJ whole genome shotgun (WGS) entry which is preliminary data.</text>
</comment>
<evidence type="ECO:0000313" key="1">
    <source>
        <dbReference type="EMBL" id="MSS90416.1"/>
    </source>
</evidence>
<protein>
    <submittedName>
        <fullName evidence="1">Phage tail protein I</fullName>
    </submittedName>
</protein>
<dbReference type="Proteomes" id="UP000436047">
    <property type="component" value="Unassembled WGS sequence"/>
</dbReference>
<dbReference type="InterPro" id="IPR006521">
    <property type="entry name" value="Tail_protein_I"/>
</dbReference>
<reference evidence="1 2" key="1">
    <citation type="submission" date="2019-08" db="EMBL/GenBank/DDBJ databases">
        <title>In-depth cultivation of the pig gut microbiome towards novel bacterial diversity and tailored functional studies.</title>
        <authorList>
            <person name="Wylensek D."/>
            <person name="Hitch T.C.A."/>
            <person name="Clavel T."/>
        </authorList>
    </citation>
    <scope>NUCLEOTIDE SEQUENCE [LARGE SCALE GENOMIC DNA]</scope>
    <source>
        <strain evidence="1 2">WCA-389-WT-23B</strain>
    </source>
</reference>
<dbReference type="GeneID" id="86055254"/>
<proteinExistence type="predicted"/>